<gene>
    <name evidence="1" type="ORF">EZV76_13910</name>
</gene>
<sequence length="162" mass="18646">MKLTTFFLAFFVLLGCNNSDDNSGESVNLGDILFRFNLEDSSGRDLLNPSIEGTLNTNSIALYEKINGEYVLFENDQLAYPRGYLIDLTDGKYWFTPYYSDHRPYKHELRIDWGNEESDFIVVNLVDGDGDWKVATQVIYNDILVWSENINPSGRFFTVVKD</sequence>
<dbReference type="PROSITE" id="PS51257">
    <property type="entry name" value="PROKAR_LIPOPROTEIN"/>
    <property type="match status" value="1"/>
</dbReference>
<name>A0A4S8RHX5_9FLAO</name>
<comment type="caution">
    <text evidence="1">The sequence shown here is derived from an EMBL/GenBank/DDBJ whole genome shotgun (WGS) entry which is preliminary data.</text>
</comment>
<reference evidence="1 2" key="1">
    <citation type="submission" date="2019-03" db="EMBL/GenBank/DDBJ databases">
        <title>Muricauda SCR12 sp.nov, a marine bacterium isolated from Pacific Ocean:the Okinawa trough.</title>
        <authorList>
            <person name="Liu L."/>
        </authorList>
    </citation>
    <scope>NUCLEOTIDE SEQUENCE [LARGE SCALE GENOMIC DNA]</scope>
    <source>
        <strain evidence="1 2">SCR12</strain>
    </source>
</reference>
<keyword evidence="2" id="KW-1185">Reference proteome</keyword>
<protein>
    <submittedName>
        <fullName evidence="1">Uncharacterized protein</fullName>
    </submittedName>
</protein>
<accession>A0A4S8RHX5</accession>
<dbReference type="EMBL" id="SNTZ01000010">
    <property type="protein sequence ID" value="THV57978.1"/>
    <property type="molecule type" value="Genomic_DNA"/>
</dbReference>
<evidence type="ECO:0000313" key="2">
    <source>
        <dbReference type="Proteomes" id="UP000310406"/>
    </source>
</evidence>
<dbReference type="AlphaFoldDB" id="A0A4S8RHX5"/>
<dbReference type="RefSeq" id="WP_136567175.1">
    <property type="nucleotide sequence ID" value="NZ_SNTZ01000010.1"/>
</dbReference>
<dbReference type="OrthoDB" id="999541at2"/>
<organism evidence="1 2">
    <name type="scientific">Flagellimonas alvinocaridis</name>
    <dbReference type="NCBI Taxonomy" id="2530200"/>
    <lineage>
        <taxon>Bacteria</taxon>
        <taxon>Pseudomonadati</taxon>
        <taxon>Bacteroidota</taxon>
        <taxon>Flavobacteriia</taxon>
        <taxon>Flavobacteriales</taxon>
        <taxon>Flavobacteriaceae</taxon>
        <taxon>Flagellimonas</taxon>
    </lineage>
</organism>
<proteinExistence type="predicted"/>
<dbReference type="Proteomes" id="UP000310406">
    <property type="component" value="Unassembled WGS sequence"/>
</dbReference>
<evidence type="ECO:0000313" key="1">
    <source>
        <dbReference type="EMBL" id="THV57978.1"/>
    </source>
</evidence>